<feature type="region of interest" description="Disordered" evidence="2">
    <location>
        <begin position="1"/>
        <end position="20"/>
    </location>
</feature>
<dbReference type="Pfam" id="PF01564">
    <property type="entry name" value="Spermine_synth"/>
    <property type="match status" value="1"/>
</dbReference>
<dbReference type="GO" id="GO:0008168">
    <property type="term" value="F:methyltransferase activity"/>
    <property type="evidence" value="ECO:0007669"/>
    <property type="project" value="UniProtKB-KW"/>
</dbReference>
<dbReference type="NCBIfam" id="NF037959">
    <property type="entry name" value="MFS_SpdSyn"/>
    <property type="match status" value="1"/>
</dbReference>
<evidence type="ECO:0000256" key="2">
    <source>
        <dbReference type="SAM" id="MobiDB-lite"/>
    </source>
</evidence>
<dbReference type="Gene3D" id="3.40.50.150">
    <property type="entry name" value="Vaccinia Virus protein VP39"/>
    <property type="match status" value="1"/>
</dbReference>
<dbReference type="CDD" id="cd02440">
    <property type="entry name" value="AdoMet_MTases"/>
    <property type="match status" value="1"/>
</dbReference>
<proteinExistence type="predicted"/>
<dbReference type="GO" id="GO:0032259">
    <property type="term" value="P:methylation"/>
    <property type="evidence" value="ECO:0007669"/>
    <property type="project" value="UniProtKB-KW"/>
</dbReference>
<keyword evidence="3" id="KW-0489">Methyltransferase</keyword>
<accession>A0AA40K256</accession>
<dbReference type="InterPro" id="IPR029063">
    <property type="entry name" value="SAM-dependent_MTases_sf"/>
</dbReference>
<keyword evidence="3" id="KW-0808">Transferase</keyword>
<gene>
    <name evidence="3" type="ORF">B0T18DRAFT_350033</name>
</gene>
<dbReference type="AlphaFoldDB" id="A0AA40K256"/>
<evidence type="ECO:0000313" key="3">
    <source>
        <dbReference type="EMBL" id="KAK0743116.1"/>
    </source>
</evidence>
<keyword evidence="1" id="KW-0620">Polyamine biosynthesis</keyword>
<keyword evidence="4" id="KW-1185">Reference proteome</keyword>
<dbReference type="Proteomes" id="UP001172155">
    <property type="component" value="Unassembled WGS sequence"/>
</dbReference>
<sequence length="589" mass="63806">MPPKRAPPATAKPPPLDPDSREAFEAELRALASKAAEETLSKTLHEQAAAFLPAFVLLSLLALASLASQRALSPVYGAIPAAQWHPHLVGAACFAGWSSNLALGRTLPFRPALLLPVLALWMPTAQFALERASGALTARWGPLVVEGVTLFPLVALSAACVATYLDGADLSWLPRWMADAAPGIGSYGLFKGVEGVVAGVLEGEYVGSTVLATRVGLELVLGASYALLAPSKMLLLAVPALLHTAVWNTHVPTAGALARLNQGMAKDGWVVLERKESVTGYISVIESKGDGFRLLRCDHSLLGGEWVKFIGQGRFKGNQVAEPVYGVFAMLEAVRLVKMPKRIVDSEAKALVIGLGVGTTPGAFVAHGIDTTVVEIDPVVHEFASKYFQLPKNHTAVIQDAVSYTDTLATQTPEAFDYIVHDVFTGGAEPIPLFTLEFLQNLHALLKPYGVIAINYAADFALPPPMIVVNTIRHVFPSCRIFREHPRNEEQYAKDASDFVNMVIFCTKRLNDPIAFRQPTARDLLNSPSREAFLLPQHEVRDTDFTEGRDDGVLTRNDTGKLARWHGRTAVGHWTVMRTVLPEGVWVGW</sequence>
<evidence type="ECO:0000313" key="4">
    <source>
        <dbReference type="Proteomes" id="UP001172155"/>
    </source>
</evidence>
<dbReference type="SUPFAM" id="SSF53335">
    <property type="entry name" value="S-adenosyl-L-methionine-dependent methyltransferases"/>
    <property type="match status" value="1"/>
</dbReference>
<organism evidence="3 4">
    <name type="scientific">Schizothecium vesticola</name>
    <dbReference type="NCBI Taxonomy" id="314040"/>
    <lineage>
        <taxon>Eukaryota</taxon>
        <taxon>Fungi</taxon>
        <taxon>Dikarya</taxon>
        <taxon>Ascomycota</taxon>
        <taxon>Pezizomycotina</taxon>
        <taxon>Sordariomycetes</taxon>
        <taxon>Sordariomycetidae</taxon>
        <taxon>Sordariales</taxon>
        <taxon>Schizotheciaceae</taxon>
        <taxon>Schizothecium</taxon>
    </lineage>
</organism>
<dbReference type="GO" id="GO:0006596">
    <property type="term" value="P:polyamine biosynthetic process"/>
    <property type="evidence" value="ECO:0007669"/>
    <property type="project" value="UniProtKB-KW"/>
</dbReference>
<protein>
    <submittedName>
        <fullName evidence="3">S-adenosyl-L-methionine-dependent methyltransferase</fullName>
    </submittedName>
</protein>
<dbReference type="PANTHER" id="PTHR43317">
    <property type="entry name" value="THERMOSPERMINE SYNTHASE ACAULIS5"/>
    <property type="match status" value="1"/>
</dbReference>
<feature type="compositionally biased region" description="Pro residues" evidence="2">
    <location>
        <begin position="1"/>
        <end position="17"/>
    </location>
</feature>
<evidence type="ECO:0000256" key="1">
    <source>
        <dbReference type="ARBA" id="ARBA00023115"/>
    </source>
</evidence>
<comment type="caution">
    <text evidence="3">The sequence shown here is derived from an EMBL/GenBank/DDBJ whole genome shotgun (WGS) entry which is preliminary data.</text>
</comment>
<reference evidence="3" key="1">
    <citation type="submission" date="2023-06" db="EMBL/GenBank/DDBJ databases">
        <title>Genome-scale phylogeny and comparative genomics of the fungal order Sordariales.</title>
        <authorList>
            <consortium name="Lawrence Berkeley National Laboratory"/>
            <person name="Hensen N."/>
            <person name="Bonometti L."/>
            <person name="Westerberg I."/>
            <person name="Brannstrom I.O."/>
            <person name="Guillou S."/>
            <person name="Cros-Aarteil S."/>
            <person name="Calhoun S."/>
            <person name="Haridas S."/>
            <person name="Kuo A."/>
            <person name="Mondo S."/>
            <person name="Pangilinan J."/>
            <person name="Riley R."/>
            <person name="LaButti K."/>
            <person name="Andreopoulos B."/>
            <person name="Lipzen A."/>
            <person name="Chen C."/>
            <person name="Yanf M."/>
            <person name="Daum C."/>
            <person name="Ng V."/>
            <person name="Clum A."/>
            <person name="Steindorff A."/>
            <person name="Ohm R."/>
            <person name="Martin F."/>
            <person name="Silar P."/>
            <person name="Natvig D."/>
            <person name="Lalanne C."/>
            <person name="Gautier V."/>
            <person name="Ament-velasquez S.L."/>
            <person name="Kruys A."/>
            <person name="Hutchinson M.I."/>
            <person name="Powell A.J."/>
            <person name="Barry K."/>
            <person name="Miller A.N."/>
            <person name="Grigoriev I.V."/>
            <person name="Debuchy R."/>
            <person name="Gladieux P."/>
            <person name="Thoren M.H."/>
            <person name="Johannesson H."/>
        </authorList>
    </citation>
    <scope>NUCLEOTIDE SEQUENCE</scope>
    <source>
        <strain evidence="3">SMH3187-1</strain>
    </source>
</reference>
<dbReference type="EMBL" id="JAUKUD010000005">
    <property type="protein sequence ID" value="KAK0743116.1"/>
    <property type="molecule type" value="Genomic_DNA"/>
</dbReference>
<name>A0AA40K256_9PEZI</name>
<dbReference type="PANTHER" id="PTHR43317:SF1">
    <property type="entry name" value="THERMOSPERMINE SYNTHASE ACAULIS5"/>
    <property type="match status" value="1"/>
</dbReference>
<dbReference type="FunFam" id="3.40.50.150:FF:000288">
    <property type="entry name" value="Spermine/spermidine synthase, putative"/>
    <property type="match status" value="1"/>
</dbReference>